<dbReference type="SMART" id="SM00331">
    <property type="entry name" value="PP2C_SIG"/>
    <property type="match status" value="1"/>
</dbReference>
<evidence type="ECO:0000256" key="5">
    <source>
        <dbReference type="SAM" id="Phobius"/>
    </source>
</evidence>
<dbReference type="GO" id="GO:0004674">
    <property type="term" value="F:protein serine/threonine kinase activity"/>
    <property type="evidence" value="ECO:0007669"/>
    <property type="project" value="TreeGrafter"/>
</dbReference>
<protein>
    <submittedName>
        <fullName evidence="8">Protein kinase</fullName>
    </submittedName>
</protein>
<feature type="domain" description="PPM-type phosphatase" evidence="7">
    <location>
        <begin position="13"/>
        <end position="240"/>
    </location>
</feature>
<dbReference type="PROSITE" id="PS00109">
    <property type="entry name" value="PROTEIN_KINASE_TYR"/>
    <property type="match status" value="1"/>
</dbReference>
<keyword evidence="3 8" id="KW-0418">Kinase</keyword>
<comment type="caution">
    <text evidence="8">The sequence shown here is derived from an EMBL/GenBank/DDBJ whole genome shotgun (WGS) entry which is preliminary data.</text>
</comment>
<keyword evidence="5" id="KW-1133">Transmembrane helix</keyword>
<dbReference type="PANTHER" id="PTHR43289">
    <property type="entry name" value="MITOGEN-ACTIVATED PROTEIN KINASE KINASE KINASE 20-RELATED"/>
    <property type="match status" value="1"/>
</dbReference>
<keyword evidence="2" id="KW-0547">Nucleotide-binding</keyword>
<evidence type="ECO:0000259" key="6">
    <source>
        <dbReference type="PROSITE" id="PS50011"/>
    </source>
</evidence>
<keyword evidence="5" id="KW-0812">Transmembrane</keyword>
<dbReference type="EMBL" id="JOKJ01000046">
    <property type="protein sequence ID" value="KEQ02657.1"/>
    <property type="molecule type" value="Genomic_DNA"/>
</dbReference>
<dbReference type="InterPro" id="IPR008266">
    <property type="entry name" value="Tyr_kinase_AS"/>
</dbReference>
<evidence type="ECO:0000256" key="3">
    <source>
        <dbReference type="ARBA" id="ARBA00022777"/>
    </source>
</evidence>
<dbReference type="AlphaFoldDB" id="A0A922P013"/>
<dbReference type="Proteomes" id="UP000052167">
    <property type="component" value="Unassembled WGS sequence"/>
</dbReference>
<organism evidence="8 9">
    <name type="scientific">Pseudorhizobium pelagicum</name>
    <dbReference type="NCBI Taxonomy" id="1509405"/>
    <lineage>
        <taxon>Bacteria</taxon>
        <taxon>Pseudomonadati</taxon>
        <taxon>Pseudomonadota</taxon>
        <taxon>Alphaproteobacteria</taxon>
        <taxon>Hyphomicrobiales</taxon>
        <taxon>Rhizobiaceae</taxon>
        <taxon>Rhizobium/Agrobacterium group</taxon>
        <taxon>Pseudorhizobium</taxon>
    </lineage>
</organism>
<evidence type="ECO:0000256" key="1">
    <source>
        <dbReference type="ARBA" id="ARBA00022679"/>
    </source>
</evidence>
<feature type="domain" description="Protein kinase" evidence="6">
    <location>
        <begin position="272"/>
        <end position="533"/>
    </location>
</feature>
<evidence type="ECO:0000259" key="7">
    <source>
        <dbReference type="PROSITE" id="PS51746"/>
    </source>
</evidence>
<dbReference type="SUPFAM" id="SSF81606">
    <property type="entry name" value="PP2C-like"/>
    <property type="match status" value="1"/>
</dbReference>
<dbReference type="InterPro" id="IPR001932">
    <property type="entry name" value="PPM-type_phosphatase-like_dom"/>
</dbReference>
<evidence type="ECO:0000313" key="8">
    <source>
        <dbReference type="EMBL" id="KEQ02657.1"/>
    </source>
</evidence>
<dbReference type="CDD" id="cd00143">
    <property type="entry name" value="PP2Cc"/>
    <property type="match status" value="1"/>
</dbReference>
<name>A0A922P013_9HYPH</name>
<dbReference type="PROSITE" id="PS50011">
    <property type="entry name" value="PROTEIN_KINASE_DOM"/>
    <property type="match status" value="1"/>
</dbReference>
<keyword evidence="4" id="KW-0067">ATP-binding</keyword>
<keyword evidence="5" id="KW-0472">Membrane</keyword>
<dbReference type="OrthoDB" id="9801841at2"/>
<dbReference type="SUPFAM" id="SSF56112">
    <property type="entry name" value="Protein kinase-like (PK-like)"/>
    <property type="match status" value="1"/>
</dbReference>
<reference evidence="8 9" key="1">
    <citation type="submission" date="2014-06" db="EMBL/GenBank/DDBJ databases">
        <title>Rhizobium pelagicum/R2-400B4.</title>
        <authorList>
            <person name="Kimes N.E."/>
            <person name="Lopez-Perez M."/>
        </authorList>
    </citation>
    <scope>NUCLEOTIDE SEQUENCE [LARGE SCALE GENOMIC DNA]</scope>
    <source>
        <strain evidence="8 9">R2-400B4</strain>
    </source>
</reference>
<dbReference type="Gene3D" id="3.60.40.10">
    <property type="entry name" value="PPM-type phosphatase domain"/>
    <property type="match status" value="1"/>
</dbReference>
<proteinExistence type="predicted"/>
<dbReference type="Pfam" id="PF00069">
    <property type="entry name" value="Pkinase"/>
    <property type="match status" value="1"/>
</dbReference>
<keyword evidence="1" id="KW-0808">Transferase</keyword>
<evidence type="ECO:0000256" key="4">
    <source>
        <dbReference type="ARBA" id="ARBA00022840"/>
    </source>
</evidence>
<dbReference type="Pfam" id="PF13672">
    <property type="entry name" value="PP2C_2"/>
    <property type="match status" value="1"/>
</dbReference>
<accession>A0A922P013</accession>
<dbReference type="PROSITE" id="PS51746">
    <property type="entry name" value="PPM_2"/>
    <property type="match status" value="1"/>
</dbReference>
<dbReference type="InterPro" id="IPR036457">
    <property type="entry name" value="PPM-type-like_dom_sf"/>
</dbReference>
<dbReference type="RefSeq" id="WP_037169581.1">
    <property type="nucleotide sequence ID" value="NZ_CAJXID010000048.1"/>
</dbReference>
<evidence type="ECO:0000313" key="9">
    <source>
        <dbReference type="Proteomes" id="UP000052167"/>
    </source>
</evidence>
<evidence type="ECO:0000256" key="2">
    <source>
        <dbReference type="ARBA" id="ARBA00022741"/>
    </source>
</evidence>
<dbReference type="Gene3D" id="1.10.510.10">
    <property type="entry name" value="Transferase(Phosphotransferase) domain 1"/>
    <property type="match status" value="1"/>
</dbReference>
<keyword evidence="9" id="KW-1185">Reference proteome</keyword>
<dbReference type="CDD" id="cd14014">
    <property type="entry name" value="STKc_PknB_like"/>
    <property type="match status" value="1"/>
</dbReference>
<sequence length="577" mass="63659">MQQSSDVRGLRVSIGQYSSAGRKVANQDFHGSIVPEGSALAMKGIALAVADGISSSPVGQVAAETAVKSFLTDYYCTSDAWTVKTAASRVIDATNSWLHGQSRHVENRDHAHVTTFSALVLKGAKAHVFHVGDSRISRLIDRELEPLTNEHRLSPSRSESYLSRALGMTPAVEIDYRQLSVQSGDVFILSTDGIHDHLPARQIAACITCDNDLSQAAADIAKLALEAGSDDNLTIQIARVDQLGEEDPPLLDTAELLPATPLPQAPCDFEGFRIHRQIHASHRSHVFVATETASGETRILKFPAIDLREDEAHIRRFATEEWVMRRVSSVHLLKGRTPVLPRRALYLVTDYVEGETLSQWMTDRPLADLRAVRDIIAQIASGLRALHRKEIIHQDLRPDNVMIDGTGTVRIIDFGSAQVAGLAEAVPALDSDDILGTFQYTAPEYFRGERGTEQSDLFSLGVIAYQMLTGRLPYGAAVARTSNRRQQSKLKFRGIRDQRADVPEWVEGAIRMAVHPDPGKRYQALSQFVHDLSHPNPRFIQGRNPPLVERDPLLFWKMLSVALGLLVLGLLLIVVKT</sequence>
<dbReference type="InterPro" id="IPR000719">
    <property type="entry name" value="Prot_kinase_dom"/>
</dbReference>
<dbReference type="GO" id="GO:0005524">
    <property type="term" value="F:ATP binding"/>
    <property type="evidence" value="ECO:0007669"/>
    <property type="project" value="UniProtKB-KW"/>
</dbReference>
<dbReference type="SMART" id="SM00332">
    <property type="entry name" value="PP2Cc"/>
    <property type="match status" value="1"/>
</dbReference>
<feature type="transmembrane region" description="Helical" evidence="5">
    <location>
        <begin position="553"/>
        <end position="575"/>
    </location>
</feature>
<dbReference type="InterPro" id="IPR011009">
    <property type="entry name" value="Kinase-like_dom_sf"/>
</dbReference>
<dbReference type="PANTHER" id="PTHR43289:SF6">
    <property type="entry name" value="SERINE_THREONINE-PROTEIN KINASE NEKL-3"/>
    <property type="match status" value="1"/>
</dbReference>
<gene>
    <name evidence="8" type="ORF">GV68_20275</name>
</gene>